<reference evidence="1 2" key="1">
    <citation type="submission" date="2016-08" db="EMBL/GenBank/DDBJ databases">
        <authorList>
            <person name="Seilhamer J.J."/>
        </authorList>
    </citation>
    <scope>NUCLEOTIDE SEQUENCE [LARGE SCALE GENOMIC DNA]</scope>
    <source>
        <strain evidence="1 2">A37T2</strain>
    </source>
</reference>
<name>A0A1C4EY54_9BACT</name>
<keyword evidence="2" id="KW-1185">Reference proteome</keyword>
<evidence type="ECO:0000313" key="2">
    <source>
        <dbReference type="Proteomes" id="UP000242818"/>
    </source>
</evidence>
<dbReference type="Proteomes" id="UP000242818">
    <property type="component" value="Unassembled WGS sequence"/>
</dbReference>
<proteinExistence type="predicted"/>
<accession>A0A1C4EY54</accession>
<evidence type="ECO:0000313" key="1">
    <source>
        <dbReference type="EMBL" id="SCC48577.1"/>
    </source>
</evidence>
<dbReference type="EMBL" id="FMAR01000010">
    <property type="protein sequence ID" value="SCC48577.1"/>
    <property type="molecule type" value="Genomic_DNA"/>
</dbReference>
<protein>
    <submittedName>
        <fullName evidence="1">Uncharacterized protein</fullName>
    </submittedName>
</protein>
<organism evidence="1 2">
    <name type="scientific">Chitinophaga costaii</name>
    <dbReference type="NCBI Taxonomy" id="1335309"/>
    <lineage>
        <taxon>Bacteria</taxon>
        <taxon>Pseudomonadati</taxon>
        <taxon>Bacteroidota</taxon>
        <taxon>Chitinophagia</taxon>
        <taxon>Chitinophagales</taxon>
        <taxon>Chitinophagaceae</taxon>
        <taxon>Chitinophaga</taxon>
    </lineage>
</organism>
<sequence length="60" mass="6474">MHKCIAGGEEQVIETGNNLIQSGKAATAADHNDPIPAIHPGSYPSKKWPPMFETSIFQVI</sequence>
<gene>
    <name evidence="1" type="ORF">GA0116948_110112</name>
</gene>
<dbReference type="AlphaFoldDB" id="A0A1C4EY54"/>